<reference evidence="1" key="1">
    <citation type="submission" date="2020-12" db="EMBL/GenBank/DDBJ databases">
        <title>Draft genome sequence of Enterobacter spp., Lelliottia spp. and Serratia spp. isolated from drinking water reservoirs and lakes.</title>
        <authorList>
            <person name="Reitter C."/>
            <person name="Neuhaus K."/>
            <person name="Huegler M."/>
        </authorList>
    </citation>
    <scope>NUCLEOTIDE SEQUENCE</scope>
    <source>
        <strain evidence="1">TZW15</strain>
    </source>
</reference>
<protein>
    <submittedName>
        <fullName evidence="1">Phage GP46 family protein</fullName>
    </submittedName>
</protein>
<accession>A0AAP2ABR1</accession>
<name>A0AAP2ABR1_LELAM</name>
<dbReference type="Proteomes" id="UP000653275">
    <property type="component" value="Unassembled WGS sequence"/>
</dbReference>
<organism evidence="1 2">
    <name type="scientific">Lelliottia amnigena</name>
    <name type="common">Enterobacter amnigenus</name>
    <dbReference type="NCBI Taxonomy" id="61646"/>
    <lineage>
        <taxon>Bacteria</taxon>
        <taxon>Pseudomonadati</taxon>
        <taxon>Pseudomonadota</taxon>
        <taxon>Gammaproteobacteria</taxon>
        <taxon>Enterobacterales</taxon>
        <taxon>Enterobacteriaceae</taxon>
        <taxon>Lelliottia</taxon>
    </lineage>
</organism>
<evidence type="ECO:0000313" key="1">
    <source>
        <dbReference type="EMBL" id="MBL5933642.1"/>
    </source>
</evidence>
<evidence type="ECO:0000313" key="2">
    <source>
        <dbReference type="Proteomes" id="UP000653275"/>
    </source>
</evidence>
<proteinExistence type="predicted"/>
<dbReference type="EMBL" id="JAENMS010000002">
    <property type="protein sequence ID" value="MBL5933642.1"/>
    <property type="molecule type" value="Genomic_DNA"/>
</dbReference>
<dbReference type="AlphaFoldDB" id="A0AAP2ABR1"/>
<gene>
    <name evidence="1" type="ORF">I7V27_04090</name>
</gene>
<comment type="caution">
    <text evidence="1">The sequence shown here is derived from an EMBL/GenBank/DDBJ whole genome shotgun (WGS) entry which is preliminary data.</text>
</comment>
<sequence>MRGGYAIEALQWLLDDGVAARIEVVSRRSGQDAAALDNDIYQRDGSVWNMRFDDYWRELNYG</sequence>
<dbReference type="InterPro" id="IPR010877">
    <property type="entry name" value="Phage_Mu_Gp46"/>
</dbReference>
<dbReference type="Pfam" id="PF07409">
    <property type="entry name" value="GP46"/>
    <property type="match status" value="1"/>
</dbReference>